<keyword evidence="3" id="KW-1185">Reference proteome</keyword>
<evidence type="ECO:0000313" key="3">
    <source>
        <dbReference type="Proteomes" id="UP000823775"/>
    </source>
</evidence>
<feature type="compositionally biased region" description="Polar residues" evidence="1">
    <location>
        <begin position="1"/>
        <end position="25"/>
    </location>
</feature>
<evidence type="ECO:0000313" key="2">
    <source>
        <dbReference type="EMBL" id="MCD9644379.1"/>
    </source>
</evidence>
<reference evidence="2 3" key="1">
    <citation type="journal article" date="2021" name="BMC Genomics">
        <title>Datura genome reveals duplications of psychoactive alkaloid biosynthetic genes and high mutation rate following tissue culture.</title>
        <authorList>
            <person name="Rajewski A."/>
            <person name="Carter-House D."/>
            <person name="Stajich J."/>
            <person name="Litt A."/>
        </authorList>
    </citation>
    <scope>NUCLEOTIDE SEQUENCE [LARGE SCALE GENOMIC DNA]</scope>
    <source>
        <strain evidence="2">AR-01</strain>
    </source>
</reference>
<name>A0ABS8VE78_DATST</name>
<dbReference type="EMBL" id="JACEIK010004133">
    <property type="protein sequence ID" value="MCD9644379.1"/>
    <property type="molecule type" value="Genomic_DNA"/>
</dbReference>
<organism evidence="2 3">
    <name type="scientific">Datura stramonium</name>
    <name type="common">Jimsonweed</name>
    <name type="synonym">Common thornapple</name>
    <dbReference type="NCBI Taxonomy" id="4076"/>
    <lineage>
        <taxon>Eukaryota</taxon>
        <taxon>Viridiplantae</taxon>
        <taxon>Streptophyta</taxon>
        <taxon>Embryophyta</taxon>
        <taxon>Tracheophyta</taxon>
        <taxon>Spermatophyta</taxon>
        <taxon>Magnoliopsida</taxon>
        <taxon>eudicotyledons</taxon>
        <taxon>Gunneridae</taxon>
        <taxon>Pentapetalae</taxon>
        <taxon>asterids</taxon>
        <taxon>lamiids</taxon>
        <taxon>Solanales</taxon>
        <taxon>Solanaceae</taxon>
        <taxon>Solanoideae</taxon>
        <taxon>Datureae</taxon>
        <taxon>Datura</taxon>
    </lineage>
</organism>
<protein>
    <submittedName>
        <fullName evidence="2">Uncharacterized protein</fullName>
    </submittedName>
</protein>
<comment type="caution">
    <text evidence="2">The sequence shown here is derived from an EMBL/GenBank/DDBJ whole genome shotgun (WGS) entry which is preliminary data.</text>
</comment>
<gene>
    <name evidence="2" type="ORF">HAX54_032577</name>
</gene>
<feature type="region of interest" description="Disordered" evidence="1">
    <location>
        <begin position="1"/>
        <end position="45"/>
    </location>
</feature>
<sequence length="115" mass="12403">MESYKSNVDNMTFNGTLDAANSSTPVHMPRDGSSSESRDGSIESYIQGVQATRQELGHSDSALVERTIEFLLENTPTIIFANTGSGERTTDVVNPNTQTIIPWAATNQLSLGPVN</sequence>
<evidence type="ECO:0000256" key="1">
    <source>
        <dbReference type="SAM" id="MobiDB-lite"/>
    </source>
</evidence>
<accession>A0ABS8VE78</accession>
<dbReference type="Proteomes" id="UP000823775">
    <property type="component" value="Unassembled WGS sequence"/>
</dbReference>
<proteinExistence type="predicted"/>